<dbReference type="GO" id="GO:0016998">
    <property type="term" value="P:cell wall macromolecule catabolic process"/>
    <property type="evidence" value="ECO:0007669"/>
    <property type="project" value="InterPro"/>
</dbReference>
<dbReference type="CDD" id="cd00063">
    <property type="entry name" value="FN3"/>
    <property type="match status" value="4"/>
</dbReference>
<evidence type="ECO:0000256" key="4">
    <source>
        <dbReference type="SAM" id="SignalP"/>
    </source>
</evidence>
<dbReference type="EMBL" id="FOJY01000025">
    <property type="protein sequence ID" value="SFB35932.1"/>
    <property type="molecule type" value="Genomic_DNA"/>
</dbReference>
<dbReference type="InterPro" id="IPR002053">
    <property type="entry name" value="Glyco_hydro_25"/>
</dbReference>
<organism evidence="6 7">
    <name type="scientific">Acetitomaculum ruminis DSM 5522</name>
    <dbReference type="NCBI Taxonomy" id="1120918"/>
    <lineage>
        <taxon>Bacteria</taxon>
        <taxon>Bacillati</taxon>
        <taxon>Bacillota</taxon>
        <taxon>Clostridia</taxon>
        <taxon>Lachnospirales</taxon>
        <taxon>Lachnospiraceae</taxon>
        <taxon>Acetitomaculum</taxon>
    </lineage>
</organism>
<evidence type="ECO:0000313" key="7">
    <source>
        <dbReference type="Proteomes" id="UP000198838"/>
    </source>
</evidence>
<proteinExistence type="inferred from homology"/>
<evidence type="ECO:0000256" key="3">
    <source>
        <dbReference type="ARBA" id="ARBA00023295"/>
    </source>
</evidence>
<dbReference type="PROSITE" id="PS50853">
    <property type="entry name" value="FN3"/>
    <property type="match status" value="3"/>
</dbReference>
<dbReference type="SMART" id="SM00060">
    <property type="entry name" value="FN3"/>
    <property type="match status" value="5"/>
</dbReference>
<dbReference type="InterPro" id="IPR036116">
    <property type="entry name" value="FN3_sf"/>
</dbReference>
<evidence type="ECO:0000256" key="2">
    <source>
        <dbReference type="ARBA" id="ARBA00022801"/>
    </source>
</evidence>
<dbReference type="InterPro" id="IPR018077">
    <property type="entry name" value="Glyco_hydro_fam25_subgr"/>
</dbReference>
<dbReference type="InterPro" id="IPR013783">
    <property type="entry name" value="Ig-like_fold"/>
</dbReference>
<dbReference type="SMART" id="SM00635">
    <property type="entry name" value="BID_2"/>
    <property type="match status" value="1"/>
</dbReference>
<dbReference type="STRING" id="1120918.SAMN05216249_12512"/>
<dbReference type="SUPFAM" id="SSF51445">
    <property type="entry name" value="(Trans)glycosidases"/>
    <property type="match status" value="1"/>
</dbReference>
<feature type="domain" description="Fibronectin type-III" evidence="5">
    <location>
        <begin position="337"/>
        <end position="433"/>
    </location>
</feature>
<feature type="chain" id="PRO_5038871970" evidence="4">
    <location>
        <begin position="22"/>
        <end position="785"/>
    </location>
</feature>
<dbReference type="RefSeq" id="WP_177205692.1">
    <property type="nucleotide sequence ID" value="NZ_FOJY01000025.1"/>
</dbReference>
<dbReference type="GO" id="GO:0016052">
    <property type="term" value="P:carbohydrate catabolic process"/>
    <property type="evidence" value="ECO:0007669"/>
    <property type="project" value="TreeGrafter"/>
</dbReference>
<keyword evidence="7" id="KW-1185">Reference proteome</keyword>
<dbReference type="PANTHER" id="PTHR34135">
    <property type="entry name" value="LYSOZYME"/>
    <property type="match status" value="1"/>
</dbReference>
<dbReference type="GO" id="GO:0003796">
    <property type="term" value="F:lysozyme activity"/>
    <property type="evidence" value="ECO:0007669"/>
    <property type="project" value="InterPro"/>
</dbReference>
<dbReference type="Proteomes" id="UP000198838">
    <property type="component" value="Unassembled WGS sequence"/>
</dbReference>
<dbReference type="PROSITE" id="PS51904">
    <property type="entry name" value="GLYCOSYL_HYDROL_F25_2"/>
    <property type="match status" value="1"/>
</dbReference>
<dbReference type="CDD" id="cd06414">
    <property type="entry name" value="GH25_LytC-like"/>
    <property type="match status" value="1"/>
</dbReference>
<dbReference type="AlphaFoldDB" id="A0A1I1AEK7"/>
<accession>A0A1I1AEK7</accession>
<feature type="signal peptide" evidence="4">
    <location>
        <begin position="1"/>
        <end position="21"/>
    </location>
</feature>
<keyword evidence="4" id="KW-0732">Signal</keyword>
<protein>
    <submittedName>
        <fullName evidence="6">Lyzozyme M1 (1,4-beta-N-acetylmuramidase), GH25 family</fullName>
    </submittedName>
</protein>
<name>A0A1I1AEK7_9FIRM</name>
<dbReference type="SUPFAM" id="SSF49373">
    <property type="entry name" value="Invasin/intimin cell-adhesion fragments"/>
    <property type="match status" value="1"/>
</dbReference>
<feature type="domain" description="Fibronectin type-III" evidence="5">
    <location>
        <begin position="152"/>
        <end position="240"/>
    </location>
</feature>
<dbReference type="Gene3D" id="2.60.40.1080">
    <property type="match status" value="1"/>
</dbReference>
<dbReference type="Pfam" id="PF00041">
    <property type="entry name" value="fn3"/>
    <property type="match status" value="1"/>
</dbReference>
<dbReference type="Pfam" id="PF01183">
    <property type="entry name" value="Glyco_hydro_25"/>
    <property type="match status" value="1"/>
</dbReference>
<keyword evidence="2" id="KW-0378">Hydrolase</keyword>
<dbReference type="SMART" id="SM00641">
    <property type="entry name" value="Glyco_25"/>
    <property type="match status" value="1"/>
</dbReference>
<dbReference type="Gene3D" id="3.20.20.80">
    <property type="entry name" value="Glycosidases"/>
    <property type="match status" value="1"/>
</dbReference>
<keyword evidence="3" id="KW-0326">Glycosidase</keyword>
<feature type="domain" description="Fibronectin type-III" evidence="5">
    <location>
        <begin position="53"/>
        <end position="151"/>
    </location>
</feature>
<dbReference type="InterPro" id="IPR003961">
    <property type="entry name" value="FN3_dom"/>
</dbReference>
<sequence>MKKRFIAILLSASLLFTSVSASSVIESNAKTKENEVVTLDETRAMTADEKLSAPVLKMSSVSYDSVTLKWTMENISEVAGYNIYEIPYSKIDNYKKNDLKLIAKVESGATFTYTVSDLENAKNYYYLICAYDSNKTEGNYSEYVKATTKTLGVSTLKSITNISNTSVKLNFSKVSAATAYEIYRSNSKTSGFKRIATVTTTNYLDENLTCGRTYYYKIRTVKNNNLSEFSNVLSIKAKPAKIKVTLRYDSALSYVRINFKTVEGATGYTVYKSLSKDGSFKRIAKIKSGKELTFIDKDVKKGQKYYYMVKAYKTTKTYGNIYSDSSVVKTVKMIPKAVDNLNAASSTYNSVKLTWKASSKAEGYRIYYSTNKEGSYTLAADIKGQSKTATIVSSLKCGKKYYFKVRAYQKDDNNKKIIGYSSEIKCTKPVPSAPSVKITASASNKLILSWKKVAGAKSYVVLRRLVGESSYKIVKAGLTNTEFTNSKLKAGQKYVYKVYAIRGLVVGKYSKAVSKMAVSLDVSVTSTSILKGGKLKITATASPKATVKWSSSKTSVATVSSKGVVSAKKNGTAYIYAKANGIQKKIKVVVFTQINGIDVSKWQGSINWSQVKASGIGAAILRVGSGNNVASQDDPTFATNANGCQSVGMSYGVYIYSYALNISEAVSEADHVARMLKGRSLSYPIFLDMEDGSQGALSNSQILDIAKTFIGTLRDKYGYTNVGIYANYYWWTTKLTDSYYDGYKRWVARYNSFLGYNKSYFGWQYSSTGRVAGIAGNVDMDYFYG</sequence>
<dbReference type="GO" id="GO:0009253">
    <property type="term" value="P:peptidoglycan catabolic process"/>
    <property type="evidence" value="ECO:0007669"/>
    <property type="project" value="InterPro"/>
</dbReference>
<dbReference type="Gene3D" id="2.60.40.10">
    <property type="entry name" value="Immunoglobulins"/>
    <property type="match status" value="5"/>
</dbReference>
<evidence type="ECO:0000313" key="6">
    <source>
        <dbReference type="EMBL" id="SFB35932.1"/>
    </source>
</evidence>
<dbReference type="InterPro" id="IPR017853">
    <property type="entry name" value="GH"/>
</dbReference>
<dbReference type="PANTHER" id="PTHR34135:SF2">
    <property type="entry name" value="LYSOZYME"/>
    <property type="match status" value="1"/>
</dbReference>
<dbReference type="InterPro" id="IPR008964">
    <property type="entry name" value="Invasin/intimin_cell_adhesion"/>
</dbReference>
<reference evidence="6 7" key="1">
    <citation type="submission" date="2016-10" db="EMBL/GenBank/DDBJ databases">
        <authorList>
            <person name="de Groot N.N."/>
        </authorList>
    </citation>
    <scope>NUCLEOTIDE SEQUENCE [LARGE SCALE GENOMIC DNA]</scope>
    <source>
        <strain evidence="6 7">DSM 5522</strain>
    </source>
</reference>
<evidence type="ECO:0000259" key="5">
    <source>
        <dbReference type="PROSITE" id="PS50853"/>
    </source>
</evidence>
<comment type="similarity">
    <text evidence="1">Belongs to the glycosyl hydrolase 25 family.</text>
</comment>
<evidence type="ECO:0000256" key="1">
    <source>
        <dbReference type="ARBA" id="ARBA00010646"/>
    </source>
</evidence>
<dbReference type="Pfam" id="PF02368">
    <property type="entry name" value="Big_2"/>
    <property type="match status" value="1"/>
</dbReference>
<gene>
    <name evidence="6" type="ORF">SAMN05216249_12512</name>
</gene>
<dbReference type="InterPro" id="IPR003343">
    <property type="entry name" value="Big_2"/>
</dbReference>
<dbReference type="SUPFAM" id="SSF49265">
    <property type="entry name" value="Fibronectin type III"/>
    <property type="match status" value="3"/>
</dbReference>